<feature type="compositionally biased region" description="Basic and acidic residues" evidence="6">
    <location>
        <begin position="1"/>
        <end position="11"/>
    </location>
</feature>
<protein>
    <submittedName>
        <fullName evidence="8">Magnesium transporter ALR1</fullName>
    </submittedName>
</protein>
<sequence>MSESPRSDKGGTRFSTPAPELDDHRFQPESLPRADTAADNVLSWQDKLLQARQAQEGGSPMPRRVNDTFHLEVGPISRDFENAIADDELSANGDRRRSSVNPMAPVRPSLQRPNLTVHDLPTRSRASSASGKSSSPPNSVEAFAEPRRRERANTMESHAPLDLDIVLQKTMSTGTNQRRPTFSNTSAIGVDTVDPRTGLNDDADVCFPTYDESGKTSIIDFEELEEFVALSRRKSQAVPRKVSMTAQRKPSRTFHDLRPRSEAKDIPKIVMRPSTPASVVDTAGSLEKQISHTVDEKEVKNLHNENERNRFSFFSSEYQNTVHACELGGLVLEGETFRDLFQLGPDGGVWWLDILDPTNDEVGAISRAFSIHPLTAEDIMMQEAREKVELFKQYYFVCFRTFYQIDKLSDDFLEPINTYMVVFREGIISFSYTENPHAGNVRKRISKLRDYVSLSSDWVCYAMIDDIVDSFGPVLRDVEIESEVIEDQVFIARVEDFNVFLPQIGGLRKKVMSLMRLLGGKADVIKGFSKRCNEQYSVTPRGDIGLYLGDIQDHVVTMMSNLGHFEKMLSRSHTNYLAQLSVTNLMLGNRVNKVLSKITFLATILVPLNLICGLFGMNVPVPGQSAEGLGWFFGILGVIGMIVMVSLVIARRYKLL</sequence>
<evidence type="ECO:0000256" key="2">
    <source>
        <dbReference type="ARBA" id="ARBA00009765"/>
    </source>
</evidence>
<dbReference type="InterPro" id="IPR045861">
    <property type="entry name" value="CorA_cytoplasmic_dom"/>
</dbReference>
<dbReference type="SUPFAM" id="SSF143865">
    <property type="entry name" value="CorA soluble domain-like"/>
    <property type="match status" value="1"/>
</dbReference>
<evidence type="ECO:0000256" key="3">
    <source>
        <dbReference type="ARBA" id="ARBA00022692"/>
    </source>
</evidence>
<evidence type="ECO:0000256" key="4">
    <source>
        <dbReference type="ARBA" id="ARBA00022989"/>
    </source>
</evidence>
<feature type="region of interest" description="Disordered" evidence="6">
    <location>
        <begin position="89"/>
        <end position="161"/>
    </location>
</feature>
<dbReference type="PANTHER" id="PTHR21535">
    <property type="entry name" value="MAGNESIUM AND COBALT TRANSPORT PROTEIN/MITOCHONDRIAL IMPORT INNER MEMBRANE TRANSLOCASE SUBUNIT TIM8"/>
    <property type="match status" value="1"/>
</dbReference>
<dbReference type="SUPFAM" id="SSF144083">
    <property type="entry name" value="Magnesium transport protein CorA, transmembrane region"/>
    <property type="match status" value="1"/>
</dbReference>
<keyword evidence="4 7" id="KW-1133">Transmembrane helix</keyword>
<feature type="transmembrane region" description="Helical" evidence="7">
    <location>
        <begin position="629"/>
        <end position="650"/>
    </location>
</feature>
<accession>A0A8H7YDS1</accession>
<dbReference type="VEuPathDB" id="FungiDB:I7I52_07562"/>
<dbReference type="Gene3D" id="3.30.460.20">
    <property type="entry name" value="CorA soluble domain-like"/>
    <property type="match status" value="1"/>
</dbReference>
<dbReference type="GO" id="GO:0015095">
    <property type="term" value="F:magnesium ion transmembrane transporter activity"/>
    <property type="evidence" value="ECO:0007669"/>
    <property type="project" value="InterPro"/>
</dbReference>
<keyword evidence="3 7" id="KW-0812">Transmembrane</keyword>
<dbReference type="AlphaFoldDB" id="A0A8H7YDS1"/>
<comment type="similarity">
    <text evidence="2">Belongs to the CorA metal ion transporter (MIT) (TC 1.A.35) family.</text>
</comment>
<evidence type="ECO:0000313" key="8">
    <source>
        <dbReference type="EMBL" id="KAG5290515.1"/>
    </source>
</evidence>
<feature type="region of interest" description="Disordered" evidence="6">
    <location>
        <begin position="175"/>
        <end position="195"/>
    </location>
</feature>
<dbReference type="EMBL" id="JAEVHI010000005">
    <property type="protein sequence ID" value="KAG5290515.1"/>
    <property type="molecule type" value="Genomic_DNA"/>
</dbReference>
<feature type="compositionally biased region" description="Basic and acidic residues" evidence="6">
    <location>
        <begin position="144"/>
        <end position="153"/>
    </location>
</feature>
<evidence type="ECO:0000256" key="5">
    <source>
        <dbReference type="ARBA" id="ARBA00023136"/>
    </source>
</evidence>
<dbReference type="Gene3D" id="1.20.58.340">
    <property type="entry name" value="Magnesium transport protein CorA, transmembrane region"/>
    <property type="match status" value="2"/>
</dbReference>
<dbReference type="Pfam" id="PF01544">
    <property type="entry name" value="CorA"/>
    <property type="match status" value="1"/>
</dbReference>
<evidence type="ECO:0000256" key="1">
    <source>
        <dbReference type="ARBA" id="ARBA00004141"/>
    </source>
</evidence>
<reference evidence="8 9" key="1">
    <citation type="submission" date="2021-01" db="EMBL/GenBank/DDBJ databases">
        <title>Chromosome-level genome assembly of a human fungal pathogen reveals clustering of transcriptionally co-regulated genes.</title>
        <authorList>
            <person name="Voorhies M."/>
            <person name="Cohen S."/>
            <person name="Shea T.P."/>
            <person name="Petrus S."/>
            <person name="Munoz J.F."/>
            <person name="Poplawski S."/>
            <person name="Goldman W.E."/>
            <person name="Michael T."/>
            <person name="Cuomo C.A."/>
            <person name="Sil A."/>
            <person name="Beyhan S."/>
        </authorList>
    </citation>
    <scope>NUCLEOTIDE SEQUENCE [LARGE SCALE GENOMIC DNA]</scope>
    <source>
        <strain evidence="8 9">G184AR</strain>
    </source>
</reference>
<evidence type="ECO:0000256" key="7">
    <source>
        <dbReference type="SAM" id="Phobius"/>
    </source>
</evidence>
<gene>
    <name evidence="8" type="primary">ALR1</name>
    <name evidence="8" type="ORF">I7I52_07562</name>
</gene>
<proteinExistence type="inferred from homology"/>
<dbReference type="InterPro" id="IPR044089">
    <property type="entry name" value="Alr1-like"/>
</dbReference>
<dbReference type="GO" id="GO:0010961">
    <property type="term" value="P:intracellular magnesium ion homeostasis"/>
    <property type="evidence" value="ECO:0007669"/>
    <property type="project" value="TreeGrafter"/>
</dbReference>
<dbReference type="GO" id="GO:0005886">
    <property type="term" value="C:plasma membrane"/>
    <property type="evidence" value="ECO:0007669"/>
    <property type="project" value="TreeGrafter"/>
</dbReference>
<dbReference type="Proteomes" id="UP000670092">
    <property type="component" value="Unassembled WGS sequence"/>
</dbReference>
<comment type="caution">
    <text evidence="8">The sequence shown here is derived from an EMBL/GenBank/DDBJ whole genome shotgun (WGS) entry which is preliminary data.</text>
</comment>
<evidence type="ECO:0000313" key="9">
    <source>
        <dbReference type="Proteomes" id="UP000670092"/>
    </source>
</evidence>
<dbReference type="CDD" id="cd12829">
    <property type="entry name" value="Alr1p-like"/>
    <property type="match status" value="1"/>
</dbReference>
<comment type="subcellular location">
    <subcellularLocation>
        <location evidence="1">Membrane</location>
        <topology evidence="1">Multi-pass membrane protein</topology>
    </subcellularLocation>
</comment>
<keyword evidence="5 7" id="KW-0472">Membrane</keyword>
<dbReference type="InterPro" id="IPR045863">
    <property type="entry name" value="CorA_TM1_TM2"/>
</dbReference>
<dbReference type="FunFam" id="1.20.58.340:FF:000006">
    <property type="entry name" value="CorA family metal ion transporter"/>
    <property type="match status" value="1"/>
</dbReference>
<dbReference type="OrthoDB" id="29879at2759"/>
<dbReference type="FunFam" id="1.20.58.340:FF:000008">
    <property type="entry name" value="CorA family metal ion transporter"/>
    <property type="match status" value="1"/>
</dbReference>
<feature type="compositionally biased region" description="Polar residues" evidence="6">
    <location>
        <begin position="175"/>
        <end position="187"/>
    </location>
</feature>
<dbReference type="InterPro" id="IPR002523">
    <property type="entry name" value="MgTranspt_CorA/ZnTranspt_ZntB"/>
</dbReference>
<organism evidence="8 9">
    <name type="scientific">Ajellomyces capsulatus</name>
    <name type="common">Darling's disease fungus</name>
    <name type="synonym">Histoplasma capsulatum</name>
    <dbReference type="NCBI Taxonomy" id="5037"/>
    <lineage>
        <taxon>Eukaryota</taxon>
        <taxon>Fungi</taxon>
        <taxon>Dikarya</taxon>
        <taxon>Ascomycota</taxon>
        <taxon>Pezizomycotina</taxon>
        <taxon>Eurotiomycetes</taxon>
        <taxon>Eurotiomycetidae</taxon>
        <taxon>Onygenales</taxon>
        <taxon>Ajellomycetaceae</taxon>
        <taxon>Histoplasma</taxon>
    </lineage>
</organism>
<feature type="transmembrane region" description="Helical" evidence="7">
    <location>
        <begin position="594"/>
        <end position="617"/>
    </location>
</feature>
<dbReference type="FunFam" id="3.30.460.20:FF:000002">
    <property type="entry name" value="Cora family metal ion transporter"/>
    <property type="match status" value="1"/>
</dbReference>
<dbReference type="PANTHER" id="PTHR21535:SF55">
    <property type="entry name" value="MAGNESIUM TRANSPORTER ALR1-RELATED"/>
    <property type="match status" value="1"/>
</dbReference>
<evidence type="ECO:0000256" key="6">
    <source>
        <dbReference type="SAM" id="MobiDB-lite"/>
    </source>
</evidence>
<name>A0A8H7YDS1_AJECA</name>
<feature type="compositionally biased region" description="Low complexity" evidence="6">
    <location>
        <begin position="123"/>
        <end position="143"/>
    </location>
</feature>
<feature type="region of interest" description="Disordered" evidence="6">
    <location>
        <begin position="1"/>
        <end position="38"/>
    </location>
</feature>